<evidence type="ECO:0000256" key="1">
    <source>
        <dbReference type="SAM" id="MobiDB-lite"/>
    </source>
</evidence>
<feature type="compositionally biased region" description="Polar residues" evidence="1">
    <location>
        <begin position="154"/>
        <end position="175"/>
    </location>
</feature>
<dbReference type="AlphaFoldDB" id="A0A7G1PGC9"/>
<dbReference type="Proteomes" id="UP000516444">
    <property type="component" value="Chromosome"/>
</dbReference>
<organism evidence="2 3">
    <name type="scientific">Streptomyces aurantiacus</name>
    <dbReference type="NCBI Taxonomy" id="47760"/>
    <lineage>
        <taxon>Bacteria</taxon>
        <taxon>Bacillati</taxon>
        <taxon>Actinomycetota</taxon>
        <taxon>Actinomycetes</taxon>
        <taxon>Kitasatosporales</taxon>
        <taxon>Streptomycetaceae</taxon>
        <taxon>Streptomyces</taxon>
        <taxon>Streptomyces aurantiacus group</taxon>
    </lineage>
</organism>
<evidence type="ECO:0000313" key="3">
    <source>
        <dbReference type="Proteomes" id="UP000516444"/>
    </source>
</evidence>
<proteinExistence type="predicted"/>
<feature type="region of interest" description="Disordered" evidence="1">
    <location>
        <begin position="126"/>
        <end position="200"/>
    </location>
</feature>
<sequence>MVRAQGHELPGGQRGPADQGRVVGGENSQADEHAIGGLCAFVQPQDGPERGALPWRQAVQLTMHRAEHLMKPAKPRCASDSLPTARSARRPSLRVRSAVESSAFVALASGPGGRGLPREPRVRDLSVITISPGPGTPPRTSTTTDRHTTGSARNQPCSERNSPATSPSCSSNRTPDQAKPHEQHKHPAISIGTGPRMASGGHMALLNRPEKVASALLELL</sequence>
<gene>
    <name evidence="2" type="ORF">GCM10017557_82030</name>
</gene>
<dbReference type="EMBL" id="AP023440">
    <property type="protein sequence ID" value="BCL33344.1"/>
    <property type="molecule type" value="Genomic_DNA"/>
</dbReference>
<name>A0A7G1PGC9_9ACTN</name>
<protein>
    <recommendedName>
        <fullName evidence="4">Alpha/beta hydrolase</fullName>
    </recommendedName>
</protein>
<feature type="region of interest" description="Disordered" evidence="1">
    <location>
        <begin position="70"/>
        <end position="94"/>
    </location>
</feature>
<evidence type="ECO:0000313" key="2">
    <source>
        <dbReference type="EMBL" id="BCL33344.1"/>
    </source>
</evidence>
<keyword evidence="3" id="KW-1185">Reference proteome</keyword>
<evidence type="ECO:0008006" key="4">
    <source>
        <dbReference type="Google" id="ProtNLM"/>
    </source>
</evidence>
<feature type="region of interest" description="Disordered" evidence="1">
    <location>
        <begin position="1"/>
        <end position="29"/>
    </location>
</feature>
<dbReference type="KEGG" id="sgm:GCM10017557_82030"/>
<accession>A0A7G1PGC9</accession>
<feature type="compositionally biased region" description="Low complexity" evidence="1">
    <location>
        <begin position="129"/>
        <end position="153"/>
    </location>
</feature>
<reference evidence="2 3" key="1">
    <citation type="journal article" date="2014" name="Int. J. Syst. Evol. Microbiol.">
        <title>Complete genome sequence of Corynebacterium casei LMG S-19264T (=DSM 44701T), isolated from a smear-ripened cheese.</title>
        <authorList>
            <consortium name="US DOE Joint Genome Institute (JGI-PGF)"/>
            <person name="Walter F."/>
            <person name="Albersmeier A."/>
            <person name="Kalinowski J."/>
            <person name="Ruckert C."/>
        </authorList>
    </citation>
    <scope>NUCLEOTIDE SEQUENCE [LARGE SCALE GENOMIC DNA]</scope>
    <source>
        <strain evidence="2 3">JCM 4677</strain>
    </source>
</reference>